<accession>A0A1C6WRK8</accession>
<evidence type="ECO:0000313" key="2">
    <source>
        <dbReference type="EMBL" id="SCL91944.1"/>
    </source>
</evidence>
<gene>
    <name evidence="2" type="ORF">PCHAJ_000532900</name>
</gene>
<dbReference type="SUPFAM" id="SSF55961">
    <property type="entry name" value="Bet v1-like"/>
    <property type="match status" value="1"/>
</dbReference>
<evidence type="ECO:0000256" key="1">
    <source>
        <dbReference type="SAM" id="MobiDB-lite"/>
    </source>
</evidence>
<organism evidence="2">
    <name type="scientific">Plasmodium chabaudi chabaudi</name>
    <dbReference type="NCBI Taxonomy" id="31271"/>
    <lineage>
        <taxon>Eukaryota</taxon>
        <taxon>Sar</taxon>
        <taxon>Alveolata</taxon>
        <taxon>Apicomplexa</taxon>
        <taxon>Aconoidasida</taxon>
        <taxon>Haemosporida</taxon>
        <taxon>Plasmodiidae</taxon>
        <taxon>Plasmodium</taxon>
        <taxon>Plasmodium (Vinckeia)</taxon>
    </lineage>
</organism>
<dbReference type="AlphaFoldDB" id="A0A1C6WRK8"/>
<dbReference type="Gene3D" id="3.30.530.20">
    <property type="match status" value="1"/>
</dbReference>
<feature type="non-terminal residue" evidence="2">
    <location>
        <position position="1"/>
    </location>
</feature>
<proteinExistence type="predicted"/>
<name>A0A1C6WRK8_PLACU</name>
<protein>
    <submittedName>
        <fullName evidence="2">Fam-a protein</fullName>
    </submittedName>
</protein>
<dbReference type="InterPro" id="IPR006486">
    <property type="entry name" value="PYST_A"/>
</dbReference>
<dbReference type="Proteomes" id="UP000507163">
    <property type="component" value="Unassembled WGS sequence"/>
</dbReference>
<sequence>PLNLRNNQATQQLNSEPNQATQQLNSESNQPPQQLNTRPTKIIQQLNSEPNQITHQLNSEPNQVTQQAHFIPIGFKQREYFNPIEFKHQLYLKSKEAEYAEYIMAEALDTAKKHAIHTNDYNLYYNKGGVFLHFKRVNDTDIGKLEFTIPNANNYGDIVKMLWDPNGEKGLNTEFIEGKVSRMYSKNLSIIQRRYKGDTWNRYYYAMANKVEVSRDETVILLVSSDMNDHSGFDFDDYINSIVESANSFTPDMDSEEDIREGKLAKFYINLIAFFIKKRPTDVKITHLSSIDHEIPTDDPEKVFRQMTANSMLDIVKLRDIFKVTNPFPYGIF</sequence>
<dbReference type="NCBIfam" id="TIGR01599">
    <property type="entry name" value="PYST-A"/>
    <property type="match status" value="1"/>
</dbReference>
<feature type="region of interest" description="Disordered" evidence="1">
    <location>
        <begin position="1"/>
        <end position="36"/>
    </location>
</feature>
<dbReference type="InterPro" id="IPR023393">
    <property type="entry name" value="START-like_dom_sf"/>
</dbReference>
<reference evidence="2" key="1">
    <citation type="submission" date="2016-08" db="EMBL/GenBank/DDBJ databases">
        <authorList>
            <consortium name="Pathogen Informatics"/>
        </authorList>
    </citation>
    <scope>NUCLEOTIDE SEQUENCE</scope>
    <source>
        <strain evidence="2">AJ</strain>
    </source>
</reference>
<dbReference type="EMBL" id="FMIL01000377">
    <property type="protein sequence ID" value="SCL91944.1"/>
    <property type="molecule type" value="Genomic_DNA"/>
</dbReference>